<dbReference type="Gene3D" id="1.10.1780.10">
    <property type="entry name" value="Clp, N-terminal domain"/>
    <property type="match status" value="1"/>
</dbReference>
<feature type="region of interest" description="Disordered" evidence="2">
    <location>
        <begin position="712"/>
        <end position="752"/>
    </location>
</feature>
<accession>A0A9P1D401</accession>
<feature type="domain" description="Clp R" evidence="3">
    <location>
        <begin position="67"/>
        <end position="226"/>
    </location>
</feature>
<keyword evidence="6" id="KW-1185">Reference proteome</keyword>
<name>A0A9P1D401_9DINO</name>
<dbReference type="Pfam" id="PF17868">
    <property type="entry name" value="AAA_lid_8"/>
    <property type="match status" value="1"/>
</dbReference>
<dbReference type="InterPro" id="IPR045427">
    <property type="entry name" value="MoxR"/>
</dbReference>
<proteinExistence type="predicted"/>
<dbReference type="InterPro" id="IPR004176">
    <property type="entry name" value="Clp_R_N"/>
</dbReference>
<dbReference type="InterPro" id="IPR003593">
    <property type="entry name" value="AAA+_ATPase"/>
</dbReference>
<dbReference type="InterPro" id="IPR050513">
    <property type="entry name" value="RavA_ATPases"/>
</dbReference>
<sequence>MKFHQFRCHITGTPSRPAPTRLARGAGAAGSTSQRFVVSASALLVARAARLSRGARGKAQEDAPPDYDKFSDDLIVVVQSAEKNAVELNAAQIGTDALLLSLLTVSEQESPNAQATRAAAFPGVEADAVAAYLQQRSASSASDSGRKAPAGGPPKMFTPMTRRALSTAQQEQERLGHAAVEPAHLLLALLKVRLEEEHGHSMELLQHFEQNTEEVRRRVLTTLEGPLAKLRLDASNVLKTLKEEVVVKAPTEEPPLAAKLRAAYQQLTEGLVERSVEAKLLLLAALSGEHLFLLGPPGTAKSLLARRLALVCRGHFFERLLTRFSVPEEVFGPLSLRALENDELRRKVDGYLPTADVAFLDEIFKANSSILNALLTLLNERRFDNGGERMEVPLWCAVAASNELPESDELDALFDRFLLRRQVPRVSDDQVPEFLRSGSAQTGQDLLKGSLDLASEASTNDASEEPMLSVMDSIEAQSQAGKTTFPSHLLDLVVSLRAYLRDEAEPPVNLSDRRLGKAVRLLRLGASLCGAKEVSELDLLLLQHICWDKEPSQATEVRVWLLERMRRLAQEDGEDNDLVEKVKFLLNPLKLRLRRKPRASGTLSMAGNDLPSMREVLEEVVKTRLERLAQLKQTLQDHTAHRLFWLEASEILEVEDALIPSAEQSVEKAEAVLKDVLELQGALDLAPTARDICLDALLDDFSNDGFAASPIPSPAMASGRGHGMLGPAPSGFAPPSAAANPNMYGHNNQPLGQSIVVPNSQMPTALRGGPQTSPMSAQRHAQLQRILNRFEVSIAEANDLVVLEDYEIVLILDDSGSMNASSKPPEQRSLMQASTTRWEELKETVALLVELACCFDKSGVDCFFLNRGLIDGVKSPQDPRLLSAFQAPPRGSTPLTEALLTVAQNCAGERPILLMIFTDGEPNGGVGRFERELKRLVTKKSTNATVKVQIMACTADEDAVGYLNAIDERFRSVDVTDDYYSEMLEVLKKARTRNRFTRGDWLMKAMLGPISSKFDAWDETGNKKAHRKYCDDSDCSDSEHDVGCHECVIG</sequence>
<comment type="caution">
    <text evidence="4">The sequence shown here is derived from an EMBL/GenBank/DDBJ whole genome shotgun (WGS) entry which is preliminary data.</text>
</comment>
<dbReference type="Pfam" id="PF02861">
    <property type="entry name" value="Clp_N"/>
    <property type="match status" value="1"/>
</dbReference>
<dbReference type="EMBL" id="CAMXCT010002957">
    <property type="protein sequence ID" value="CAI4001546.1"/>
    <property type="molecule type" value="Genomic_DNA"/>
</dbReference>
<evidence type="ECO:0000259" key="3">
    <source>
        <dbReference type="PROSITE" id="PS51903"/>
    </source>
</evidence>
<keyword evidence="1" id="KW-0677">Repeat</keyword>
<dbReference type="PANTHER" id="PTHR32204:SF0">
    <property type="entry name" value="ATPASE RAVA"/>
    <property type="match status" value="1"/>
</dbReference>
<dbReference type="PANTHER" id="PTHR32204">
    <property type="entry name" value="ATPASE RAVA"/>
    <property type="match status" value="1"/>
</dbReference>
<evidence type="ECO:0000256" key="1">
    <source>
        <dbReference type="PROSITE-ProRule" id="PRU01251"/>
    </source>
</evidence>
<feature type="compositionally biased region" description="Low complexity" evidence="2">
    <location>
        <begin position="726"/>
        <end position="742"/>
    </location>
</feature>
<dbReference type="SUPFAM" id="SSF52540">
    <property type="entry name" value="P-loop containing nucleoside triphosphate hydrolases"/>
    <property type="match status" value="1"/>
</dbReference>
<dbReference type="CDD" id="cd00009">
    <property type="entry name" value="AAA"/>
    <property type="match status" value="1"/>
</dbReference>
<dbReference type="Gene3D" id="3.40.50.410">
    <property type="entry name" value="von Willebrand factor, type A domain"/>
    <property type="match status" value="1"/>
</dbReference>
<dbReference type="SUPFAM" id="SSF81923">
    <property type="entry name" value="Double Clp-N motif"/>
    <property type="match status" value="1"/>
</dbReference>
<dbReference type="InterPro" id="IPR002035">
    <property type="entry name" value="VWF_A"/>
</dbReference>
<reference evidence="5 6" key="2">
    <citation type="submission" date="2024-05" db="EMBL/GenBank/DDBJ databases">
        <authorList>
            <person name="Chen Y."/>
            <person name="Shah S."/>
            <person name="Dougan E. K."/>
            <person name="Thang M."/>
            <person name="Chan C."/>
        </authorList>
    </citation>
    <scope>NUCLEOTIDE SEQUENCE [LARGE SCALE GENOMIC DNA]</scope>
</reference>
<dbReference type="OrthoDB" id="2142040at2759"/>
<dbReference type="SMART" id="SM00327">
    <property type="entry name" value="VWA"/>
    <property type="match status" value="1"/>
</dbReference>
<gene>
    <name evidence="4" type="ORF">C1SCF055_LOCUS27585</name>
</gene>
<dbReference type="EMBL" id="CAMXCT020002957">
    <property type="protein sequence ID" value="CAL1154921.1"/>
    <property type="molecule type" value="Genomic_DNA"/>
</dbReference>
<dbReference type="Gene3D" id="3.40.50.300">
    <property type="entry name" value="P-loop containing nucleotide triphosphate hydrolases"/>
    <property type="match status" value="1"/>
</dbReference>
<evidence type="ECO:0000313" key="5">
    <source>
        <dbReference type="EMBL" id="CAL4788858.1"/>
    </source>
</evidence>
<dbReference type="EMBL" id="CAMXCT030002957">
    <property type="protein sequence ID" value="CAL4788858.1"/>
    <property type="molecule type" value="Genomic_DNA"/>
</dbReference>
<feature type="region of interest" description="Disordered" evidence="2">
    <location>
        <begin position="135"/>
        <end position="157"/>
    </location>
</feature>
<dbReference type="InterPro" id="IPR027417">
    <property type="entry name" value="P-loop_NTPase"/>
</dbReference>
<dbReference type="InterPro" id="IPR041538">
    <property type="entry name" value="RavA-like_AAA_lid"/>
</dbReference>
<dbReference type="InterPro" id="IPR036465">
    <property type="entry name" value="vWFA_dom_sf"/>
</dbReference>
<organism evidence="4">
    <name type="scientific">Cladocopium goreaui</name>
    <dbReference type="NCBI Taxonomy" id="2562237"/>
    <lineage>
        <taxon>Eukaryota</taxon>
        <taxon>Sar</taxon>
        <taxon>Alveolata</taxon>
        <taxon>Dinophyceae</taxon>
        <taxon>Suessiales</taxon>
        <taxon>Symbiodiniaceae</taxon>
        <taxon>Cladocopium</taxon>
    </lineage>
</organism>
<evidence type="ECO:0000313" key="4">
    <source>
        <dbReference type="EMBL" id="CAI4001546.1"/>
    </source>
</evidence>
<dbReference type="Proteomes" id="UP001152797">
    <property type="component" value="Unassembled WGS sequence"/>
</dbReference>
<protein>
    <submittedName>
        <fullName evidence="5">Clp R domain-containing protein</fullName>
    </submittedName>
</protein>
<dbReference type="PROSITE" id="PS51903">
    <property type="entry name" value="CLP_R"/>
    <property type="match status" value="1"/>
</dbReference>
<dbReference type="Pfam" id="PF20030">
    <property type="entry name" value="bpMoxR"/>
    <property type="match status" value="1"/>
</dbReference>
<dbReference type="AlphaFoldDB" id="A0A9P1D401"/>
<evidence type="ECO:0000256" key="2">
    <source>
        <dbReference type="SAM" id="MobiDB-lite"/>
    </source>
</evidence>
<dbReference type="SMART" id="SM00382">
    <property type="entry name" value="AAA"/>
    <property type="match status" value="1"/>
</dbReference>
<dbReference type="SUPFAM" id="SSF53300">
    <property type="entry name" value="vWA-like"/>
    <property type="match status" value="1"/>
</dbReference>
<reference evidence="4" key="1">
    <citation type="submission" date="2022-10" db="EMBL/GenBank/DDBJ databases">
        <authorList>
            <person name="Chen Y."/>
            <person name="Dougan E. K."/>
            <person name="Chan C."/>
            <person name="Rhodes N."/>
            <person name="Thang M."/>
        </authorList>
    </citation>
    <scope>NUCLEOTIDE SEQUENCE</scope>
</reference>
<evidence type="ECO:0000313" key="6">
    <source>
        <dbReference type="Proteomes" id="UP001152797"/>
    </source>
</evidence>
<dbReference type="InterPro" id="IPR036628">
    <property type="entry name" value="Clp_N_dom_sf"/>
</dbReference>